<evidence type="ECO:0000313" key="4">
    <source>
        <dbReference type="Proteomes" id="UP000001660"/>
    </source>
</evidence>
<dbReference type="OrthoDB" id="4378831at2"/>
<proteinExistence type="predicted"/>
<dbReference type="Proteomes" id="UP000001660">
    <property type="component" value="Chromosome"/>
</dbReference>
<protein>
    <recommendedName>
        <fullName evidence="2">T6SS Phospholipase effector Tle1-like catalytic domain-containing protein</fullName>
    </recommendedName>
</protein>
<sequence length="398" mass="44690">MSKRLILCFDGMWDLPPDPGKQLPSSGIPNTQTLRNSHSHSSPATNVLRLYHSILPQTRDGRAQQKWYDSGSDIPWFYRFRAGSFGYGVDQSILHAYAYLAATYEPGDELFVYGFSRGAYTARSLVGLLTIAGLIPASLLHTDLVRRVREAASYPSPSTPTATALRQCLHEMILEPSNQALDDAYRLYRKGHGDILAGIPTSARWRGSLEVPITLLGLWETVGPLGIPTNALKWLNDHRYNFHDTELSSIVRQAYHALAIDEHRADHNATLWTSPACSGQTIEQRWFAGAHGDLGGTYPERDLADVALAWLQRHSIEKGLAIETRSVPLQPNALSPIHDSFSECFGRIRKWFHSRFYRPVMQTGTNTEVLDSSVHTRLIHTPHYRPKNEGLNSVLHFE</sequence>
<dbReference type="EMBL" id="FP929003">
    <property type="protein sequence ID" value="CBK43153.1"/>
    <property type="molecule type" value="Genomic_DNA"/>
</dbReference>
<dbReference type="eggNOG" id="COG3673">
    <property type="taxonomic scope" value="Bacteria"/>
</dbReference>
<name>D8PIR6_9BACT</name>
<dbReference type="PANTHER" id="PTHR33840">
    <property type="match status" value="1"/>
</dbReference>
<dbReference type="KEGG" id="nde:NIDE3467"/>
<evidence type="ECO:0000313" key="3">
    <source>
        <dbReference type="EMBL" id="CBK43153.1"/>
    </source>
</evidence>
<dbReference type="Pfam" id="PF09994">
    <property type="entry name" value="T6SS_Tle1-like_cat"/>
    <property type="match status" value="1"/>
</dbReference>
<keyword evidence="4" id="KW-1185">Reference proteome</keyword>
<evidence type="ECO:0000256" key="1">
    <source>
        <dbReference type="SAM" id="MobiDB-lite"/>
    </source>
</evidence>
<organism evidence="3 4">
    <name type="scientific">Nitrospira defluvii</name>
    <dbReference type="NCBI Taxonomy" id="330214"/>
    <lineage>
        <taxon>Bacteria</taxon>
        <taxon>Pseudomonadati</taxon>
        <taxon>Nitrospirota</taxon>
        <taxon>Nitrospiria</taxon>
        <taxon>Nitrospirales</taxon>
        <taxon>Nitrospiraceae</taxon>
        <taxon>Nitrospira</taxon>
    </lineage>
</organism>
<feature type="region of interest" description="Disordered" evidence="1">
    <location>
        <begin position="17"/>
        <end position="42"/>
    </location>
</feature>
<feature type="compositionally biased region" description="Polar residues" evidence="1">
    <location>
        <begin position="23"/>
        <end position="42"/>
    </location>
</feature>
<reference evidence="3 4" key="1">
    <citation type="journal article" date="2010" name="Proc. Natl. Acad. Sci. U.S.A.">
        <title>A Nitrospira metagenome illuminates the physiology and evolution of globally important nitrite-oxidizing bacteria.</title>
        <authorList>
            <person name="Lucker S."/>
            <person name="Wagner M."/>
            <person name="Maixner F."/>
            <person name="Pelletier E."/>
            <person name="Koch H."/>
            <person name="Vacherie B."/>
            <person name="Rattei T."/>
            <person name="Sinninghe Damste J."/>
            <person name="Spieck E."/>
            <person name="Le Paslier D."/>
            <person name="Daims H."/>
        </authorList>
    </citation>
    <scope>NUCLEOTIDE SEQUENCE [LARGE SCALE GENOMIC DNA]</scope>
</reference>
<feature type="domain" description="T6SS Phospholipase effector Tle1-like catalytic" evidence="2">
    <location>
        <begin position="3"/>
        <end position="312"/>
    </location>
</feature>
<dbReference type="InterPro" id="IPR018712">
    <property type="entry name" value="Tle1-like_cat"/>
</dbReference>
<evidence type="ECO:0000259" key="2">
    <source>
        <dbReference type="Pfam" id="PF09994"/>
    </source>
</evidence>
<gene>
    <name evidence="3" type="ORF">NIDE3467</name>
</gene>
<dbReference type="HOGENOM" id="CLU_005049_6_1_0"/>
<dbReference type="PANTHER" id="PTHR33840:SF1">
    <property type="entry name" value="TLE1 PHOSPHOLIPASE DOMAIN-CONTAINING PROTEIN"/>
    <property type="match status" value="1"/>
</dbReference>
<accession>D8PIR6</accession>
<dbReference type="AlphaFoldDB" id="D8PIR6"/>